<dbReference type="InterPro" id="IPR044855">
    <property type="entry name" value="CoA-Trfase_III_dom3_sf"/>
</dbReference>
<dbReference type="Proteomes" id="UP001143370">
    <property type="component" value="Unassembled WGS sequence"/>
</dbReference>
<sequence>MPGPLEGVRVIDLTTVISGPMATMILADQGATVIKVERPEGDYTRQLSTRRGGLSASYLNNNRGKKSVVIDLKDPSGLNAVKQLVADADVFVQNFRPGVAERLGLGSNALCSSNPRLIYTSIVGFGFEGPLADKPTYDPLVQAVSSLATVQAGSDEDRPRLIRTILPDKLTAIQTSQAIVAALLARERSGVGQEIRLSMLDTVVAFLWGSDMNGHTFVNDELHREEAQSFLDLIYGAADGFLSISVMQDKDWEGLARATGRPDILLDPRFADAELREVNREARLTLTQSIVAGFKRDELLARLEAAGVPCAPALTRTEMRHHPQIAANKTLIEYDHPVAGRLRQARTPAQFLGTPTSLPSPAPALGEHTALILGDTKACEPAK</sequence>
<dbReference type="PANTHER" id="PTHR48207">
    <property type="entry name" value="SUCCINATE--HYDROXYMETHYLGLUTARATE COA-TRANSFERASE"/>
    <property type="match status" value="1"/>
</dbReference>
<organism evidence="2 3">
    <name type="scientific">Ancylobacter dichloromethanicus</name>
    <dbReference type="NCBI Taxonomy" id="518825"/>
    <lineage>
        <taxon>Bacteria</taxon>
        <taxon>Pseudomonadati</taxon>
        <taxon>Pseudomonadota</taxon>
        <taxon>Alphaproteobacteria</taxon>
        <taxon>Hyphomicrobiales</taxon>
        <taxon>Xanthobacteraceae</taxon>
        <taxon>Ancylobacter</taxon>
    </lineage>
</organism>
<evidence type="ECO:0000313" key="3">
    <source>
        <dbReference type="Proteomes" id="UP001143370"/>
    </source>
</evidence>
<dbReference type="GeneID" id="72992853"/>
<dbReference type="EMBL" id="BSFJ01000013">
    <property type="protein sequence ID" value="GLK72330.1"/>
    <property type="molecule type" value="Genomic_DNA"/>
</dbReference>
<dbReference type="RefSeq" id="WP_015822497.1">
    <property type="nucleotide sequence ID" value="NZ_BSFJ01000013.1"/>
</dbReference>
<keyword evidence="3" id="KW-1185">Reference proteome</keyword>
<dbReference type="PANTHER" id="PTHR48207:SF4">
    <property type="entry name" value="BLL6097 PROTEIN"/>
    <property type="match status" value="1"/>
</dbReference>
<keyword evidence="1 2" id="KW-0808">Transferase</keyword>
<dbReference type="AlphaFoldDB" id="A0A9W6J7L9"/>
<reference evidence="2" key="2">
    <citation type="submission" date="2023-01" db="EMBL/GenBank/DDBJ databases">
        <authorList>
            <person name="Sun Q."/>
            <person name="Evtushenko L."/>
        </authorList>
    </citation>
    <scope>NUCLEOTIDE SEQUENCE</scope>
    <source>
        <strain evidence="2">VKM B-2484</strain>
    </source>
</reference>
<dbReference type="Pfam" id="PF02515">
    <property type="entry name" value="CoA_transf_3"/>
    <property type="match status" value="1"/>
</dbReference>
<evidence type="ECO:0000313" key="2">
    <source>
        <dbReference type="EMBL" id="GLK72330.1"/>
    </source>
</evidence>
<dbReference type="InterPro" id="IPR050483">
    <property type="entry name" value="CoA-transferase_III_domain"/>
</dbReference>
<evidence type="ECO:0000256" key="1">
    <source>
        <dbReference type="ARBA" id="ARBA00022679"/>
    </source>
</evidence>
<comment type="caution">
    <text evidence="2">The sequence shown here is derived from an EMBL/GenBank/DDBJ whole genome shotgun (WGS) entry which is preliminary data.</text>
</comment>
<dbReference type="Gene3D" id="3.30.1540.10">
    <property type="entry name" value="formyl-coa transferase, domain 3"/>
    <property type="match status" value="1"/>
</dbReference>
<name>A0A9W6J7L9_9HYPH</name>
<gene>
    <name evidence="2" type="ORF">GCM10017643_24460</name>
</gene>
<dbReference type="InterPro" id="IPR023606">
    <property type="entry name" value="CoA-Trfase_III_dom_1_sf"/>
</dbReference>
<proteinExistence type="predicted"/>
<protein>
    <submittedName>
        <fullName evidence="2">CoA transferase</fullName>
    </submittedName>
</protein>
<dbReference type="Gene3D" id="3.40.50.10540">
    <property type="entry name" value="Crotonobetainyl-coa:carnitine coa-transferase, domain 1"/>
    <property type="match status" value="1"/>
</dbReference>
<accession>A0A9W6J7L9</accession>
<dbReference type="GO" id="GO:0008410">
    <property type="term" value="F:CoA-transferase activity"/>
    <property type="evidence" value="ECO:0007669"/>
    <property type="project" value="TreeGrafter"/>
</dbReference>
<reference evidence="2" key="1">
    <citation type="journal article" date="2014" name="Int. J. Syst. Evol. Microbiol.">
        <title>Complete genome sequence of Corynebacterium casei LMG S-19264T (=DSM 44701T), isolated from a smear-ripened cheese.</title>
        <authorList>
            <consortium name="US DOE Joint Genome Institute (JGI-PGF)"/>
            <person name="Walter F."/>
            <person name="Albersmeier A."/>
            <person name="Kalinowski J."/>
            <person name="Ruckert C."/>
        </authorList>
    </citation>
    <scope>NUCLEOTIDE SEQUENCE</scope>
    <source>
        <strain evidence="2">VKM B-2484</strain>
    </source>
</reference>
<dbReference type="SUPFAM" id="SSF89796">
    <property type="entry name" value="CoA-transferase family III (CaiB/BaiF)"/>
    <property type="match status" value="1"/>
</dbReference>
<dbReference type="InterPro" id="IPR003673">
    <property type="entry name" value="CoA-Trfase_fam_III"/>
</dbReference>